<name>A0ACB0ETJ6_RANTA</name>
<evidence type="ECO:0000313" key="1">
    <source>
        <dbReference type="EMBL" id="CAI9704030.1"/>
    </source>
</evidence>
<accession>A0ACB0ETJ6</accession>
<dbReference type="EMBL" id="OX596111">
    <property type="protein sequence ID" value="CAI9704030.1"/>
    <property type="molecule type" value="Genomic_DNA"/>
</dbReference>
<dbReference type="Proteomes" id="UP001162501">
    <property type="component" value="Chromosome 27"/>
</dbReference>
<sequence length="123" mass="13095">MQVPSLVGELRSRSREPRSREGHAATAEPVCPSERIHGQGRKPHVPPRRPDTATLAGSRALGCVCAHGSAGGGSCQPRSTLPAGDPGHLCWGDQPGGARSCVLRKHLEDSAKKRRRRLSPRGL</sequence>
<reference evidence="1" key="1">
    <citation type="submission" date="2023-05" db="EMBL/GenBank/DDBJ databases">
        <authorList>
            <consortium name="ELIXIR-Norway"/>
        </authorList>
    </citation>
    <scope>NUCLEOTIDE SEQUENCE</scope>
</reference>
<protein>
    <submittedName>
        <fullName evidence="1">Uncharacterized protein</fullName>
    </submittedName>
</protein>
<gene>
    <name evidence="1" type="ORF">MRATA1EN3_LOCUS15243</name>
</gene>
<proteinExistence type="predicted"/>
<evidence type="ECO:0000313" key="2">
    <source>
        <dbReference type="Proteomes" id="UP001162501"/>
    </source>
</evidence>
<organism evidence="1 2">
    <name type="scientific">Rangifer tarandus platyrhynchus</name>
    <name type="common">Svalbard reindeer</name>
    <dbReference type="NCBI Taxonomy" id="3082113"/>
    <lineage>
        <taxon>Eukaryota</taxon>
        <taxon>Metazoa</taxon>
        <taxon>Chordata</taxon>
        <taxon>Craniata</taxon>
        <taxon>Vertebrata</taxon>
        <taxon>Euteleostomi</taxon>
        <taxon>Mammalia</taxon>
        <taxon>Eutheria</taxon>
        <taxon>Laurasiatheria</taxon>
        <taxon>Artiodactyla</taxon>
        <taxon>Ruminantia</taxon>
        <taxon>Pecora</taxon>
        <taxon>Cervidae</taxon>
        <taxon>Odocoileinae</taxon>
        <taxon>Rangifer</taxon>
    </lineage>
</organism>